<comment type="caution">
    <text evidence="1">The sequence shown here is derived from an EMBL/GenBank/DDBJ whole genome shotgun (WGS) entry which is preliminary data.</text>
</comment>
<proteinExistence type="predicted"/>
<keyword evidence="2" id="KW-1185">Reference proteome</keyword>
<dbReference type="Proteomes" id="UP000006316">
    <property type="component" value="Unassembled WGS sequence"/>
</dbReference>
<protein>
    <submittedName>
        <fullName evidence="1">Uncharacterized protein</fullName>
    </submittedName>
</protein>
<accession>K6E8Q5</accession>
<dbReference type="AlphaFoldDB" id="K6E8Q5"/>
<evidence type="ECO:0000313" key="1">
    <source>
        <dbReference type="EMBL" id="EKN69721.1"/>
    </source>
</evidence>
<dbReference type="EMBL" id="AJLS01000054">
    <property type="protein sequence ID" value="EKN69721.1"/>
    <property type="molecule type" value="Genomic_DNA"/>
</dbReference>
<name>K6E8Q5_9BACI</name>
<evidence type="ECO:0000313" key="2">
    <source>
        <dbReference type="Proteomes" id="UP000006316"/>
    </source>
</evidence>
<organism evidence="1 2">
    <name type="scientific">Neobacillus bataviensis LMG 21833</name>
    <dbReference type="NCBI Taxonomy" id="1117379"/>
    <lineage>
        <taxon>Bacteria</taxon>
        <taxon>Bacillati</taxon>
        <taxon>Bacillota</taxon>
        <taxon>Bacilli</taxon>
        <taxon>Bacillales</taxon>
        <taxon>Bacillaceae</taxon>
        <taxon>Neobacillus</taxon>
    </lineage>
</organism>
<gene>
    <name evidence="1" type="ORF">BABA_08016</name>
</gene>
<feature type="non-terminal residue" evidence="1">
    <location>
        <position position="1"/>
    </location>
</feature>
<reference evidence="1 2" key="1">
    <citation type="journal article" date="2012" name="Front. Microbiol.">
        <title>Redundancy and modularity in membrane-associated dissimilatory nitrate reduction in Bacillus.</title>
        <authorList>
            <person name="Heylen K."/>
            <person name="Keltjens J."/>
        </authorList>
    </citation>
    <scope>NUCLEOTIDE SEQUENCE [LARGE SCALE GENOMIC DNA]</scope>
    <source>
        <strain evidence="2">LMG 21833T</strain>
    </source>
</reference>
<sequence>GGERRTLVARALELDISQSRKFLSYLLKISVRLRNSLKSAGIFLLIFLQVAIQRKINEKGYLLTPVRCTMEIIFS</sequence>